<dbReference type="Proteomes" id="UP000662572">
    <property type="component" value="Unassembled WGS sequence"/>
</dbReference>
<evidence type="ECO:0000259" key="1">
    <source>
        <dbReference type="PROSITE" id="PS51184"/>
    </source>
</evidence>
<organism evidence="2 3">
    <name type="scientific">Asticcacaulis endophyticus</name>
    <dbReference type="NCBI Taxonomy" id="1395890"/>
    <lineage>
        <taxon>Bacteria</taxon>
        <taxon>Pseudomonadati</taxon>
        <taxon>Pseudomonadota</taxon>
        <taxon>Alphaproteobacteria</taxon>
        <taxon>Caulobacterales</taxon>
        <taxon>Caulobacteraceae</taxon>
        <taxon>Asticcacaulis</taxon>
    </lineage>
</organism>
<evidence type="ECO:0000313" key="2">
    <source>
        <dbReference type="EMBL" id="GGZ44432.1"/>
    </source>
</evidence>
<dbReference type="PANTHER" id="PTHR12461:SF105">
    <property type="entry name" value="HYPOXIA-INDUCIBLE FACTOR 1-ALPHA INHIBITOR"/>
    <property type="match status" value="1"/>
</dbReference>
<feature type="domain" description="JmjC" evidence="1">
    <location>
        <begin position="107"/>
        <end position="270"/>
    </location>
</feature>
<dbReference type="InterPro" id="IPR041667">
    <property type="entry name" value="Cupin_8"/>
</dbReference>
<dbReference type="RefSeq" id="WP_189488841.1">
    <property type="nucleotide sequence ID" value="NZ_BMZB01000007.1"/>
</dbReference>
<dbReference type="PANTHER" id="PTHR12461">
    <property type="entry name" value="HYPOXIA-INDUCIBLE FACTOR 1 ALPHA INHIBITOR-RELATED"/>
    <property type="match status" value="1"/>
</dbReference>
<proteinExistence type="predicted"/>
<comment type="caution">
    <text evidence="2">The sequence shown here is derived from an EMBL/GenBank/DDBJ whole genome shotgun (WGS) entry which is preliminary data.</text>
</comment>
<dbReference type="PROSITE" id="PS51184">
    <property type="entry name" value="JMJC"/>
    <property type="match status" value="1"/>
</dbReference>
<gene>
    <name evidence="2" type="ORF">GCM10011273_33970</name>
</gene>
<reference evidence="2" key="1">
    <citation type="journal article" date="2014" name="Int. J. Syst. Evol. Microbiol.">
        <title>Complete genome sequence of Corynebacterium casei LMG S-19264T (=DSM 44701T), isolated from a smear-ripened cheese.</title>
        <authorList>
            <consortium name="US DOE Joint Genome Institute (JGI-PGF)"/>
            <person name="Walter F."/>
            <person name="Albersmeier A."/>
            <person name="Kalinowski J."/>
            <person name="Ruckert C."/>
        </authorList>
    </citation>
    <scope>NUCLEOTIDE SEQUENCE</scope>
    <source>
        <strain evidence="2">KCTC 32296</strain>
    </source>
</reference>
<dbReference type="SMART" id="SM00558">
    <property type="entry name" value="JmjC"/>
    <property type="match status" value="1"/>
</dbReference>
<dbReference type="AlphaFoldDB" id="A0A918QFK8"/>
<dbReference type="InterPro" id="IPR003347">
    <property type="entry name" value="JmjC_dom"/>
</dbReference>
<accession>A0A918QFK8</accession>
<name>A0A918QFK8_9CAUL</name>
<reference evidence="2" key="2">
    <citation type="submission" date="2020-09" db="EMBL/GenBank/DDBJ databases">
        <authorList>
            <person name="Sun Q."/>
            <person name="Kim S."/>
        </authorList>
    </citation>
    <scope>NUCLEOTIDE SEQUENCE</scope>
    <source>
        <strain evidence="2">KCTC 32296</strain>
    </source>
</reference>
<dbReference type="InterPro" id="IPR014710">
    <property type="entry name" value="RmlC-like_jellyroll"/>
</dbReference>
<dbReference type="SUPFAM" id="SSF51197">
    <property type="entry name" value="Clavaminate synthase-like"/>
    <property type="match status" value="1"/>
</dbReference>
<dbReference type="EMBL" id="BMZB01000007">
    <property type="protein sequence ID" value="GGZ44432.1"/>
    <property type="molecule type" value="Genomic_DNA"/>
</dbReference>
<protein>
    <submittedName>
        <fullName evidence="2">Cupin</fullName>
    </submittedName>
</protein>
<keyword evidence="3" id="KW-1185">Reference proteome</keyword>
<evidence type="ECO:0000313" key="3">
    <source>
        <dbReference type="Proteomes" id="UP000662572"/>
    </source>
</evidence>
<dbReference type="Gene3D" id="2.60.120.10">
    <property type="entry name" value="Jelly Rolls"/>
    <property type="match status" value="1"/>
</dbReference>
<sequence>MIDTRTRVYDNVTFEVFSQEIVPANRPAIMRGLVKDWPAVQAALLGDEQVVGYLKNFDIGYQAESLIGDPDIQGEFFYSDDRKGVNFERMRLPIPDTLDRMLALRGQDNAPSLYIQSVPIPDCLPEMVMDNHIPFIPKEIAPRIWVGTPLRVQTHYDLSNNIAALVAGKRRFTLFPPEQLANLYAGPLDFTLSGAPVSMVSLESPDLERYPRFAEALKVAEVADLEPGDALYIPYFWWHHVRSLEPFNILINYWWKDGPANMGSPYDALLHMALSIRDMPEVQRQAWKSMFDYYIFGSHGDPVAHLPPHMKGPLGEVPAQARRQLYQQLARNIAGKL</sequence>
<dbReference type="Pfam" id="PF13621">
    <property type="entry name" value="Cupin_8"/>
    <property type="match status" value="1"/>
</dbReference>